<evidence type="ECO:0000256" key="1">
    <source>
        <dbReference type="SAM" id="MobiDB-lite"/>
    </source>
</evidence>
<feature type="region of interest" description="Disordered" evidence="1">
    <location>
        <begin position="1"/>
        <end position="79"/>
    </location>
</feature>
<keyword evidence="3" id="KW-1185">Reference proteome</keyword>
<reference evidence="2 3" key="1">
    <citation type="journal article" date="2012" name="BMC Genomics">
        <title>Sequencing the genome of Marssonina brunnea reveals fungus-poplar co-evolution.</title>
        <authorList>
            <person name="Zhu S."/>
            <person name="Cao Y.-Z."/>
            <person name="Jiang C."/>
            <person name="Tan B.-Y."/>
            <person name="Wang Z."/>
            <person name="Feng S."/>
            <person name="Zhang L."/>
            <person name="Su X.-H."/>
            <person name="Brejova B."/>
            <person name="Vinar T."/>
            <person name="Xu M."/>
            <person name="Wang M.-X."/>
            <person name="Zhang S.-G."/>
            <person name="Huang M.-R."/>
            <person name="Wu R."/>
            <person name="Zhou Y."/>
        </authorList>
    </citation>
    <scope>NUCLEOTIDE SEQUENCE [LARGE SCALE GENOMIC DNA]</scope>
    <source>
        <strain evidence="2 3">MB_m1</strain>
    </source>
</reference>
<dbReference type="EMBL" id="JH921431">
    <property type="protein sequence ID" value="EKD19434.1"/>
    <property type="molecule type" value="Genomic_DNA"/>
</dbReference>
<organism evidence="2 3">
    <name type="scientific">Marssonina brunnea f. sp. multigermtubi (strain MB_m1)</name>
    <name type="common">Marssonina leaf spot fungus</name>
    <dbReference type="NCBI Taxonomy" id="1072389"/>
    <lineage>
        <taxon>Eukaryota</taxon>
        <taxon>Fungi</taxon>
        <taxon>Dikarya</taxon>
        <taxon>Ascomycota</taxon>
        <taxon>Pezizomycotina</taxon>
        <taxon>Leotiomycetes</taxon>
        <taxon>Helotiales</taxon>
        <taxon>Drepanopezizaceae</taxon>
        <taxon>Drepanopeziza</taxon>
    </lineage>
</organism>
<sequence>MQFGHTSTDLPAPKPAMTLHESESIPFAALSEKSPPRPDVGAPQEAAPHPQKDPGWSSQGWIKARRAPQAQESSRKRVTTVRHQNLVLLYCITR</sequence>
<evidence type="ECO:0000313" key="2">
    <source>
        <dbReference type="EMBL" id="EKD19434.1"/>
    </source>
</evidence>
<dbReference type="HOGENOM" id="CLU_2386615_0_0_1"/>
<dbReference type="InParanoid" id="K1Y2P0"/>
<dbReference type="Proteomes" id="UP000006753">
    <property type="component" value="Unassembled WGS sequence"/>
</dbReference>
<dbReference type="AlphaFoldDB" id="K1Y2P0"/>
<evidence type="ECO:0000313" key="3">
    <source>
        <dbReference type="Proteomes" id="UP000006753"/>
    </source>
</evidence>
<accession>K1Y2P0</accession>
<protein>
    <submittedName>
        <fullName evidence="2">Uncharacterized protein</fullName>
    </submittedName>
</protein>
<name>K1Y2P0_MARBU</name>
<proteinExistence type="predicted"/>
<dbReference type="KEGG" id="mbe:MBM_02671"/>
<gene>
    <name evidence="2" type="ORF">MBM_02671</name>
</gene>